<evidence type="ECO:0000313" key="5">
    <source>
        <dbReference type="Proteomes" id="UP001311232"/>
    </source>
</evidence>
<dbReference type="InterPro" id="IPR026845">
    <property type="entry name" value="NXPH/NXPE"/>
</dbReference>
<evidence type="ECO:0000259" key="3">
    <source>
        <dbReference type="Pfam" id="PF24536"/>
    </source>
</evidence>
<evidence type="ECO:0000256" key="2">
    <source>
        <dbReference type="SAM" id="Phobius"/>
    </source>
</evidence>
<dbReference type="PANTHER" id="PTHR16165">
    <property type="entry name" value="NXPE FAMILY MEMBER"/>
    <property type="match status" value="1"/>
</dbReference>
<reference evidence="4 5" key="1">
    <citation type="submission" date="2021-06" db="EMBL/GenBank/DDBJ databases">
        <authorList>
            <person name="Palmer J.M."/>
        </authorList>
    </citation>
    <scope>NUCLEOTIDE SEQUENCE [LARGE SCALE GENOMIC DNA]</scope>
    <source>
        <strain evidence="4 5">MEX-2019</strain>
        <tissue evidence="4">Muscle</tissue>
    </source>
</reference>
<dbReference type="Pfam" id="PF06312">
    <property type="entry name" value="Neurexophilin"/>
    <property type="match status" value="1"/>
</dbReference>
<comment type="similarity">
    <text evidence="1">Belongs to the NXPE family.</text>
</comment>
<dbReference type="EMBL" id="JAHHUM010002605">
    <property type="protein sequence ID" value="KAK5602709.1"/>
    <property type="molecule type" value="Genomic_DNA"/>
</dbReference>
<sequence>MTMGGQTCRNNFPLKHALVFLFLALCVFCFILYTVDMTDEETFKLTELKKKILNTVTIIHSSVTPIHPTKPPKPTSVCSFQALSPEDSLELDMLKDSIAWPETPSVPSNFVLNDTSDPAHSTFTILPRNREKTWHIGDQLEVLIKMNDFHGRPKKSGGDVVFARLHNPTVHAGVMGKVLDHRNGSYTAVFSLLWEGSAQVEVTLVHPSEAVTVLEKLNLEQPDRIYFKSIFRSGSVSEMMTCNVCLKAPKEKLCNYTDPYTGEPWFCYKPKKLNCDSRITHAKGGFKQNLKPMEEKLFQSGVNMKVSIPASGPSNITISPKLKGESSQIVNTRPAGYYYQGVWQALDGTRVLQFNTYTAVSQCLKGKVVHLYGDSTIRQWFEYLTETIPVSGIKKFDLKSPKQTGPFLALDYANNILVTFQCHAPPIRFGTIPASQVRYIANELDTVVGGTNTVVVIGVWSHFSTFPVEVYIRRLLNIRRAVVRLLTRAPGTLVIIRTANPKALTLYETLTNSDWYSLLRDNVLKAIFKEVNVQLVDAWEMTVAHHLPHNLHPQPPIIKNMMNVILSHTCPTAGSFIQATVGH</sequence>
<dbReference type="Proteomes" id="UP001311232">
    <property type="component" value="Unassembled WGS sequence"/>
</dbReference>
<dbReference type="AlphaFoldDB" id="A0AAV9R2P1"/>
<organism evidence="4 5">
    <name type="scientific">Crenichthys baileyi</name>
    <name type="common">White River springfish</name>
    <dbReference type="NCBI Taxonomy" id="28760"/>
    <lineage>
        <taxon>Eukaryota</taxon>
        <taxon>Metazoa</taxon>
        <taxon>Chordata</taxon>
        <taxon>Craniata</taxon>
        <taxon>Vertebrata</taxon>
        <taxon>Euteleostomi</taxon>
        <taxon>Actinopterygii</taxon>
        <taxon>Neopterygii</taxon>
        <taxon>Teleostei</taxon>
        <taxon>Neoteleostei</taxon>
        <taxon>Acanthomorphata</taxon>
        <taxon>Ovalentaria</taxon>
        <taxon>Atherinomorphae</taxon>
        <taxon>Cyprinodontiformes</taxon>
        <taxon>Goodeidae</taxon>
        <taxon>Crenichthys</taxon>
    </lineage>
</organism>
<dbReference type="InterPro" id="IPR057106">
    <property type="entry name" value="NXPE4_C"/>
</dbReference>
<evidence type="ECO:0000313" key="4">
    <source>
        <dbReference type="EMBL" id="KAK5602709.1"/>
    </source>
</evidence>
<evidence type="ECO:0000256" key="1">
    <source>
        <dbReference type="ARBA" id="ARBA00005431"/>
    </source>
</evidence>
<keyword evidence="2" id="KW-1133">Transmembrane helix</keyword>
<protein>
    <recommendedName>
        <fullName evidence="3">NXPE C-terminal domain-containing protein</fullName>
    </recommendedName>
</protein>
<gene>
    <name evidence="4" type="ORF">CRENBAI_003688</name>
</gene>
<dbReference type="SUPFAM" id="SSF81296">
    <property type="entry name" value="E set domains"/>
    <property type="match status" value="1"/>
</dbReference>
<feature type="domain" description="NXPE C-terminal" evidence="3">
    <location>
        <begin position="353"/>
        <end position="570"/>
    </location>
</feature>
<keyword evidence="2" id="KW-0472">Membrane</keyword>
<feature type="transmembrane region" description="Helical" evidence="2">
    <location>
        <begin position="12"/>
        <end position="35"/>
    </location>
</feature>
<dbReference type="Gene3D" id="2.60.40.10">
    <property type="entry name" value="Immunoglobulins"/>
    <property type="match status" value="1"/>
</dbReference>
<dbReference type="InterPro" id="IPR014756">
    <property type="entry name" value="Ig_E-set"/>
</dbReference>
<accession>A0AAV9R2P1</accession>
<comment type="caution">
    <text evidence="4">The sequence shown here is derived from an EMBL/GenBank/DDBJ whole genome shotgun (WGS) entry which is preliminary data.</text>
</comment>
<dbReference type="Pfam" id="PF24536">
    <property type="entry name" value="NXPE4_C"/>
    <property type="match status" value="1"/>
</dbReference>
<dbReference type="PANTHER" id="PTHR16165:SF9">
    <property type="entry name" value="NXPE FAMILY MEMBER 3"/>
    <property type="match status" value="1"/>
</dbReference>
<keyword evidence="2" id="KW-0812">Transmembrane</keyword>
<proteinExistence type="inferred from homology"/>
<keyword evidence="5" id="KW-1185">Reference proteome</keyword>
<dbReference type="GO" id="GO:0007399">
    <property type="term" value="P:nervous system development"/>
    <property type="evidence" value="ECO:0007669"/>
    <property type="project" value="UniProtKB-ARBA"/>
</dbReference>
<name>A0AAV9R2P1_9TELE</name>
<dbReference type="InterPro" id="IPR013783">
    <property type="entry name" value="Ig-like_fold"/>
</dbReference>